<dbReference type="SUPFAM" id="SSF56784">
    <property type="entry name" value="HAD-like"/>
    <property type="match status" value="1"/>
</dbReference>
<dbReference type="RefSeq" id="WP_070367386.1">
    <property type="nucleotide sequence ID" value="NZ_JAZHVW010000018.1"/>
</dbReference>
<protein>
    <submittedName>
        <fullName evidence="1">HMP-PP phosphatase</fullName>
    </submittedName>
</protein>
<dbReference type="Pfam" id="PF08282">
    <property type="entry name" value="Hydrolase_3"/>
    <property type="match status" value="1"/>
</dbReference>
<dbReference type="Gene3D" id="3.40.50.1000">
    <property type="entry name" value="HAD superfamily/HAD-like"/>
    <property type="match status" value="1"/>
</dbReference>
<dbReference type="Gene3D" id="3.30.1240.10">
    <property type="match status" value="1"/>
</dbReference>
<dbReference type="STRING" id="481719.LASUN_07290"/>
<dbReference type="NCBIfam" id="TIGR01484">
    <property type="entry name" value="HAD-SF-IIB"/>
    <property type="match status" value="1"/>
</dbReference>
<dbReference type="GO" id="GO:0016791">
    <property type="term" value="F:phosphatase activity"/>
    <property type="evidence" value="ECO:0007669"/>
    <property type="project" value="TreeGrafter"/>
</dbReference>
<dbReference type="Proteomes" id="UP000177010">
    <property type="component" value="Unassembled WGS sequence"/>
</dbReference>
<evidence type="ECO:0000313" key="2">
    <source>
        <dbReference type="Proteomes" id="UP000177010"/>
    </source>
</evidence>
<organism evidence="1 2">
    <name type="scientific">Lentilactobacillus sunkii</name>
    <dbReference type="NCBI Taxonomy" id="481719"/>
    <lineage>
        <taxon>Bacteria</taxon>
        <taxon>Bacillati</taxon>
        <taxon>Bacillota</taxon>
        <taxon>Bacilli</taxon>
        <taxon>Lactobacillales</taxon>
        <taxon>Lactobacillaceae</taxon>
        <taxon>Lentilactobacillus</taxon>
    </lineage>
</organism>
<dbReference type="GO" id="GO:0000287">
    <property type="term" value="F:magnesium ion binding"/>
    <property type="evidence" value="ECO:0007669"/>
    <property type="project" value="TreeGrafter"/>
</dbReference>
<dbReference type="InterPro" id="IPR006379">
    <property type="entry name" value="HAD-SF_hydro_IIB"/>
</dbReference>
<dbReference type="AlphaFoldDB" id="A0A1E7XGG5"/>
<sequence length="259" mass="29337">MKIVFDVDGTISFDGKRISQAIVSRINRLTPNRHDLIFASARPIRDLLPIIQDFSKATLIGGNGSIVSCEGRIKVIRPIRNRDYEMLKQLIKEMQLDYIIDGQWNYASRVHQGSMILNQLDPDRLAQNVDLEAIKRPIKVILLNLSKQQIREIAIVLERQTELSIIEHHGENNIDLTAQGINKFTTFQKLFPKESYIAFGNDDNDRELLLHAFKSVWIGKQSGAIQAGIPQSDYCYPGNIDGALSGIDRIAKELGTLKW</sequence>
<accession>A0A1E7XGG5</accession>
<dbReference type="EMBL" id="MIQE01000009">
    <property type="protein sequence ID" value="OFA12177.1"/>
    <property type="molecule type" value="Genomic_DNA"/>
</dbReference>
<dbReference type="InterPro" id="IPR036412">
    <property type="entry name" value="HAD-like_sf"/>
</dbReference>
<dbReference type="GO" id="GO:0005829">
    <property type="term" value="C:cytosol"/>
    <property type="evidence" value="ECO:0007669"/>
    <property type="project" value="TreeGrafter"/>
</dbReference>
<name>A0A1E7XGG5_9LACO</name>
<gene>
    <name evidence="1" type="primary">cof</name>
    <name evidence="1" type="ORF">LASUN_07290</name>
</gene>
<comment type="caution">
    <text evidence="1">The sequence shown here is derived from an EMBL/GenBank/DDBJ whole genome shotgun (WGS) entry which is preliminary data.</text>
</comment>
<evidence type="ECO:0000313" key="1">
    <source>
        <dbReference type="EMBL" id="OFA12177.1"/>
    </source>
</evidence>
<proteinExistence type="predicted"/>
<dbReference type="InterPro" id="IPR023214">
    <property type="entry name" value="HAD_sf"/>
</dbReference>
<reference evidence="1 2" key="1">
    <citation type="submission" date="2016-09" db="EMBL/GenBank/DDBJ databases">
        <title>Genome Sequence of Lactobacillus sunkii Strain CG01.</title>
        <authorList>
            <person name="Poehlein A."/>
            <person name="Gabris C."/>
            <person name="Bengelsdorf F.R."/>
            <person name="Duerre P."/>
            <person name="Daniel R."/>
        </authorList>
    </citation>
    <scope>NUCLEOTIDE SEQUENCE [LARGE SCALE GENOMIC DNA]</scope>
    <source>
        <strain evidence="1 2">CG_D</strain>
    </source>
</reference>
<dbReference type="PANTHER" id="PTHR10000:SF53">
    <property type="entry name" value="5-AMINO-6-(5-PHOSPHO-D-RIBITYLAMINO)URACIL PHOSPHATASE YBJI-RELATED"/>
    <property type="match status" value="1"/>
</dbReference>
<dbReference type="PANTHER" id="PTHR10000">
    <property type="entry name" value="PHOSPHOSERINE PHOSPHATASE"/>
    <property type="match status" value="1"/>
</dbReference>